<gene>
    <name evidence="1" type="ORF">HHL23_13505</name>
</gene>
<evidence type="ECO:0000313" key="2">
    <source>
        <dbReference type="Proteomes" id="UP000544054"/>
    </source>
</evidence>
<dbReference type="RefSeq" id="WP_169235321.1">
    <property type="nucleotide sequence ID" value="NZ_JABBGI010000016.1"/>
</dbReference>
<keyword evidence="2" id="KW-1185">Reference proteome</keyword>
<organism evidence="1 2">
    <name type="scientific">Chryseobacterium antibioticum</name>
    <dbReference type="NCBI Taxonomy" id="2728847"/>
    <lineage>
        <taxon>Bacteria</taxon>
        <taxon>Pseudomonadati</taxon>
        <taxon>Bacteroidota</taxon>
        <taxon>Flavobacteriia</taxon>
        <taxon>Flavobacteriales</taxon>
        <taxon>Weeksellaceae</taxon>
        <taxon>Chryseobacterium group</taxon>
        <taxon>Chryseobacterium</taxon>
    </lineage>
</organism>
<dbReference type="Proteomes" id="UP000544054">
    <property type="component" value="Unassembled WGS sequence"/>
</dbReference>
<evidence type="ECO:0000313" key="1">
    <source>
        <dbReference type="EMBL" id="NML70803.1"/>
    </source>
</evidence>
<name>A0A7Y0ANW3_9FLAO</name>
<dbReference type="AlphaFoldDB" id="A0A7Y0ANW3"/>
<sequence length="108" mass="12731">MNLNLITFISEYNRLKMISIHEPLEMLKKLSQNHNDEIHIARLIYRSEIINFDTDFFEKAVAATNFNLDEILKNTNGLEMTMKDFLTFIAIQVGEEVARFYDKEVDKI</sequence>
<dbReference type="EMBL" id="JABBGI010000016">
    <property type="protein sequence ID" value="NML70803.1"/>
    <property type="molecule type" value="Genomic_DNA"/>
</dbReference>
<comment type="caution">
    <text evidence="1">The sequence shown here is derived from an EMBL/GenBank/DDBJ whole genome shotgun (WGS) entry which is preliminary data.</text>
</comment>
<accession>A0A7Y0ANW3</accession>
<protein>
    <submittedName>
        <fullName evidence="1">Uncharacterized protein</fullName>
    </submittedName>
</protein>
<proteinExistence type="predicted"/>
<reference evidence="1 2" key="1">
    <citation type="submission" date="2020-04" db="EMBL/GenBank/DDBJ databases">
        <title>Chryseobacterium sp. RP-3-3 sp. nov., isolated from Jeju soil.</title>
        <authorList>
            <person name="Dahal R.H."/>
        </authorList>
    </citation>
    <scope>NUCLEOTIDE SEQUENCE [LARGE SCALE GENOMIC DNA]</scope>
    <source>
        <strain evidence="1 2">RP-3-3</strain>
    </source>
</reference>